<dbReference type="InterPro" id="IPR021372">
    <property type="entry name" value="DUF2989"/>
</dbReference>
<accession>A0ABS5V653</accession>
<reference evidence="1 2" key="1">
    <citation type="submission" date="2021-05" db="EMBL/GenBank/DDBJ databases">
        <title>Shewanella sp. JM162201.</title>
        <authorList>
            <person name="Xu S."/>
            <person name="Li A."/>
        </authorList>
    </citation>
    <scope>NUCLEOTIDE SEQUENCE [LARGE SCALE GENOMIC DNA]</scope>
    <source>
        <strain evidence="1 2">JM162201</strain>
    </source>
</reference>
<protein>
    <submittedName>
        <fullName evidence="1">DUF2989 domain-containing protein</fullName>
    </submittedName>
</protein>
<evidence type="ECO:0000313" key="2">
    <source>
        <dbReference type="Proteomes" id="UP001195903"/>
    </source>
</evidence>
<dbReference type="Pfam" id="PF11207">
    <property type="entry name" value="DUF2989"/>
    <property type="match status" value="1"/>
</dbReference>
<organism evidence="1 2">
    <name type="scientific">Shewanella jiangmenensis</name>
    <dbReference type="NCBI Taxonomy" id="2837387"/>
    <lineage>
        <taxon>Bacteria</taxon>
        <taxon>Pseudomonadati</taxon>
        <taxon>Pseudomonadota</taxon>
        <taxon>Gammaproteobacteria</taxon>
        <taxon>Alteromonadales</taxon>
        <taxon>Shewanellaceae</taxon>
        <taxon>Shewanella</taxon>
    </lineage>
</organism>
<sequence>MFTPIICSIGSFALFGCDNDRNTDAICKNNPEICEDLHRDSWCLYEKGNLIRQRYLLKTTPTPSGKMLYDQLRHLEVYSKCIELAAGVQHKVNVHRTNDRLRAYGYSVQNLEELQQATKGSTDPYLAYYHWARLNDSAALNVLLETEARGELQDPELLSKLAIYYLKTDARKAIWLYLDVLAKTDSEHIDPDWLLGLANAARSLNDLESVYLFSRANVLMTDQKVDEAQMQALLSQNKALVSSLDEEAKALARTIKSGDFGGSSFEKHFRAKWAPAAKTEPQPADVTPDVQ</sequence>
<proteinExistence type="predicted"/>
<dbReference type="Proteomes" id="UP001195903">
    <property type="component" value="Unassembled WGS sequence"/>
</dbReference>
<gene>
    <name evidence="1" type="ORF">KJI95_15580</name>
</gene>
<name>A0ABS5V653_9GAMM</name>
<dbReference type="EMBL" id="JAHEPS010000007">
    <property type="protein sequence ID" value="MBT1445923.1"/>
    <property type="molecule type" value="Genomic_DNA"/>
</dbReference>
<comment type="caution">
    <text evidence="1">The sequence shown here is derived from an EMBL/GenBank/DDBJ whole genome shotgun (WGS) entry which is preliminary data.</text>
</comment>
<keyword evidence="2" id="KW-1185">Reference proteome</keyword>
<evidence type="ECO:0000313" key="1">
    <source>
        <dbReference type="EMBL" id="MBT1445923.1"/>
    </source>
</evidence>